<name>A0A2X0MNW6_9BASI</name>
<dbReference type="EMBL" id="FQNC01000084">
    <property type="protein sequence ID" value="SGZ22194.1"/>
    <property type="molecule type" value="Genomic_DNA"/>
</dbReference>
<proteinExistence type="predicted"/>
<evidence type="ECO:0000313" key="4">
    <source>
        <dbReference type="Proteomes" id="UP000249464"/>
    </source>
</evidence>
<dbReference type="AlphaFoldDB" id="A0A2X0MNW6"/>
<dbReference type="Proteomes" id="UP000249464">
    <property type="component" value="Unassembled WGS sequence"/>
</dbReference>
<accession>A0A2X0MNW6</accession>
<gene>
    <name evidence="2" type="primary">BQ5605_C022g09448</name>
    <name evidence="3" type="synonym">BQ5605_C022g09450</name>
    <name evidence="2" type="ORF">BQ5605_C022G09448</name>
    <name evidence="3" type="ORF">BQ5605_C022G09450</name>
</gene>
<feature type="region of interest" description="Disordered" evidence="1">
    <location>
        <begin position="209"/>
        <end position="235"/>
    </location>
</feature>
<evidence type="ECO:0000256" key="1">
    <source>
        <dbReference type="SAM" id="MobiDB-lite"/>
    </source>
</evidence>
<protein>
    <submittedName>
        <fullName evidence="2">BQ5605_C022g09448 protein</fullName>
    </submittedName>
    <submittedName>
        <fullName evidence="3">BQ5605_C022g09450 protein</fullName>
    </submittedName>
</protein>
<reference evidence="2 4" key="1">
    <citation type="submission" date="2016-11" db="EMBL/GenBank/DDBJ databases">
        <authorList>
            <person name="Jaros S."/>
            <person name="Januszkiewicz K."/>
            <person name="Wedrychowicz H."/>
        </authorList>
    </citation>
    <scope>NUCLEOTIDE SEQUENCE [LARGE SCALE GENOMIC DNA]</scope>
</reference>
<evidence type="ECO:0000313" key="2">
    <source>
        <dbReference type="EMBL" id="SGZ22187.1"/>
    </source>
</evidence>
<dbReference type="EMBL" id="FQNC01000084">
    <property type="protein sequence ID" value="SGZ22187.1"/>
    <property type="molecule type" value="Genomic_DNA"/>
</dbReference>
<sequence>MSGKAHTLEDIGVLNRINWPVWAPAIRLALQSISAFRVANGEQAKPPATQPRGQSLKDYTSLCNDFDSKDAKGRTLIRSHVDGNTWFKLKGSAIAFWLQQLNIDRDELDGIYGTIISALGQERGEALREMILHVDTFAVKTVLMEQLPEKYTFAFREEKNIDVFCEKVRNAYEEDVHERCRHTAQGQVPSCNGNCACGNQDHVFAAMGQSGSQAGPARNSHRSMGNHRSRGATKTRAEHYANADKWGKIVDGKFSGCTSKDPAGDRMRYLQSLQINIPLQGHTFYFVEDPIPMSLADIMGTSYHFTNYALQVNEEMVFRAVTSKENPELFLILGPQR</sequence>
<organism evidence="2 4">
    <name type="scientific">Microbotryum silenes-dioicae</name>
    <dbReference type="NCBI Taxonomy" id="796604"/>
    <lineage>
        <taxon>Eukaryota</taxon>
        <taxon>Fungi</taxon>
        <taxon>Dikarya</taxon>
        <taxon>Basidiomycota</taxon>
        <taxon>Pucciniomycotina</taxon>
        <taxon>Microbotryomycetes</taxon>
        <taxon>Microbotryales</taxon>
        <taxon>Microbotryaceae</taxon>
        <taxon>Microbotryum</taxon>
    </lineage>
</organism>
<evidence type="ECO:0000313" key="3">
    <source>
        <dbReference type="EMBL" id="SGZ22194.1"/>
    </source>
</evidence>
<feature type="compositionally biased region" description="Basic residues" evidence="1">
    <location>
        <begin position="219"/>
        <end position="233"/>
    </location>
</feature>
<keyword evidence="4" id="KW-1185">Reference proteome</keyword>